<dbReference type="RefSeq" id="WP_100270011.1">
    <property type="nucleotide sequence ID" value="NZ_CP024443.1"/>
</dbReference>
<dbReference type="EMBL" id="CP024443">
    <property type="protein sequence ID" value="ATR78752.1"/>
    <property type="molecule type" value="Genomic_DNA"/>
</dbReference>
<comment type="catalytic activity">
    <reaction evidence="3">
        <text>ATP + H2O = ADP + phosphate + H(+)</text>
        <dbReference type="Rhea" id="RHEA:13065"/>
        <dbReference type="ChEBI" id="CHEBI:15377"/>
        <dbReference type="ChEBI" id="CHEBI:15378"/>
        <dbReference type="ChEBI" id="CHEBI:30616"/>
        <dbReference type="ChEBI" id="CHEBI:43474"/>
        <dbReference type="ChEBI" id="CHEBI:456216"/>
        <dbReference type="EC" id="5.6.2.3"/>
    </reaction>
</comment>
<dbReference type="InterPro" id="IPR050534">
    <property type="entry name" value="Coronavir_polyprotein_1ab"/>
</dbReference>
<dbReference type="GO" id="GO:0043139">
    <property type="term" value="F:5'-3' DNA helicase activity"/>
    <property type="evidence" value="ECO:0007669"/>
    <property type="project" value="UniProtKB-UniRule"/>
</dbReference>
<dbReference type="AlphaFoldDB" id="A0A2D2LUQ6"/>
<evidence type="ECO:0000313" key="7">
    <source>
        <dbReference type="Proteomes" id="UP000229340"/>
    </source>
</evidence>
<dbReference type="HAMAP" id="MF_01487">
    <property type="entry name" value="RecD"/>
    <property type="match status" value="1"/>
</dbReference>
<comment type="function">
    <text evidence="3">A helicase/nuclease that prepares dsDNA breaks (DSB) for recombinational DNA repair. Binds to DSBs and unwinds DNA via a highly rapid and processive ATP-dependent bidirectional helicase activity. Unwinds dsDNA until it encounters a Chi (crossover hotspot instigator) sequence from the 3' direction. Cuts ssDNA a few nucleotides 3' to the Chi site. The properties and activities of the enzyme are changed at Chi. The Chi-altered holoenzyme produces a long 3'-ssDNA overhang and facilitates RecA-binding to the ssDNA for homologous DNA recombination and repair. Holoenzyme degrades any linearized DNA that is unable to undergo homologous recombination. In the holoenzyme this subunit has ssDNA-dependent ATPase and 5'-3' helicase activity. When added to pre-assembled RecBC greatly stimulates nuclease activity and augments holoenzyme processivity. Negatively regulates the RecA-loading ability of RecBCD.</text>
</comment>
<dbReference type="CDD" id="cd17933">
    <property type="entry name" value="DEXSc_RecD-like"/>
    <property type="match status" value="1"/>
</dbReference>
<comment type="miscellaneous">
    <text evidence="3">In the RecBCD complex, RecB has a slow 3'-5' helicase, an exonuclease activity and loads RecA onto ssDNA, RecD has a fast 5'-3' helicase activity, while RecC stimulates the ATPase and processivity of the RecB helicase and contributes to recognition of the Chi site.</text>
</comment>
<dbReference type="GO" id="GO:0005524">
    <property type="term" value="F:ATP binding"/>
    <property type="evidence" value="ECO:0007669"/>
    <property type="project" value="UniProtKB-UniRule"/>
</dbReference>
<protein>
    <recommendedName>
        <fullName evidence="3">RecBCD enzyme subunit RecD</fullName>
        <ecNumber evidence="3">5.6.2.3</ecNumber>
    </recommendedName>
    <alternativeName>
        <fullName evidence="3">DNA 5'-3' helicase subunit RecD</fullName>
    </alternativeName>
    <alternativeName>
        <fullName evidence="3">Exonuclease V subunit RecD</fullName>
        <shortName evidence="3">ExoV subunit RecD</shortName>
    </alternativeName>
    <alternativeName>
        <fullName evidence="3">Helicase/nuclease RecBCD subunit RecD</fullName>
    </alternativeName>
</protein>
<comment type="similarity">
    <text evidence="3">Belongs to the RecD family.</text>
</comment>
<dbReference type="InterPro" id="IPR027417">
    <property type="entry name" value="P-loop_NTPase"/>
</dbReference>
<dbReference type="PANTHER" id="PTHR43788:SF6">
    <property type="entry name" value="DNA HELICASE B"/>
    <property type="match status" value="1"/>
</dbReference>
<keyword evidence="1 3" id="KW-0547">Nucleotide-binding</keyword>
<dbReference type="EC" id="5.6.2.3" evidence="3"/>
<keyword evidence="3" id="KW-0227">DNA damage</keyword>
<feature type="compositionally biased region" description="Polar residues" evidence="4">
    <location>
        <begin position="34"/>
        <end position="49"/>
    </location>
</feature>
<dbReference type="Pfam" id="PF13245">
    <property type="entry name" value="AAA_19"/>
    <property type="match status" value="1"/>
</dbReference>
<dbReference type="GO" id="GO:0009338">
    <property type="term" value="C:exodeoxyribonuclease V complex"/>
    <property type="evidence" value="ECO:0007669"/>
    <property type="project" value="InterPro"/>
</dbReference>
<keyword evidence="3" id="KW-0540">Nuclease</keyword>
<dbReference type="Pfam" id="PF13538">
    <property type="entry name" value="UvrD_C_2"/>
    <property type="match status" value="1"/>
</dbReference>
<dbReference type="InterPro" id="IPR027785">
    <property type="entry name" value="UvrD-like_helicase_C"/>
</dbReference>
<dbReference type="GO" id="GO:0017116">
    <property type="term" value="F:single-stranded DNA helicase activity"/>
    <property type="evidence" value="ECO:0007669"/>
    <property type="project" value="TreeGrafter"/>
</dbReference>
<dbReference type="GO" id="GO:0008854">
    <property type="term" value="F:exodeoxyribonuclease V activity"/>
    <property type="evidence" value="ECO:0007669"/>
    <property type="project" value="InterPro"/>
</dbReference>
<dbReference type="SUPFAM" id="SSF52540">
    <property type="entry name" value="P-loop containing nucleoside triphosphate hydrolases"/>
    <property type="match status" value="2"/>
</dbReference>
<dbReference type="InterPro" id="IPR006344">
    <property type="entry name" value="RecD"/>
</dbReference>
<evidence type="ECO:0000259" key="5">
    <source>
        <dbReference type="Pfam" id="PF13538"/>
    </source>
</evidence>
<keyword evidence="3" id="KW-0238">DNA-binding</keyword>
<sequence>MKTNTTEPTATIEETAKLTQLASFIQYRKQQKSQLTNTETNKNSLSKEIQNNDKETKEKPKILQIFDELNNQLSEGHTVYEMTVNNEEEKSLIAALTDNNWASVIGAKGDELYNHDTNTPIILQKLAQSVDGVVETQVSYIVWLHRQWHAEQSLAKQLMKIAQRKVAAFSGISGSQSTDNGLAPKPNAMQQLAIEKSSQHALSIIIGGPGTGKTFTVAKLVTTLQKGHEHKRKQDPNLPPLSITLTAPTGKAAQRMQESLRISLQKSLQDEEITLDNAKTLHRLLGIGRDGIPRYHAKNPLPDDLIIVDEASMLGLELASQLVDAIKPTGRLILLGDANQLAAVDAGSVLSDLCAVTRLQPYITELTESKRFDSNSVVGQFALAIQQNLPAPKKIKLIQRFLQPIDLQAIKPSQSENPTDLVAKKQQTKQQTANIPFYPIDASSSLPAVFNQLAKPYHPFFALMQQWYSQPVNIFEANNRKELFEVFDRYRILCAGHQGQLGTQSINQKMSLAFTEFSKITRTKAYFYHGLPIIIQNNDYQLGLFNGDIAICLLYQGQLYACFAEKVIPIQRLSRESCDYAYAMTIHKSQGSEFHTVAICIDKAHTRLLSQALIYTAVTRSKSALSIYSAKENFELAVTQKAVRQTGLQLQFDHLNNTP</sequence>
<dbReference type="Proteomes" id="UP000229340">
    <property type="component" value="Chromosome"/>
</dbReference>
<keyword evidence="3" id="KW-0234">DNA repair</keyword>
<evidence type="ECO:0000256" key="4">
    <source>
        <dbReference type="SAM" id="MobiDB-lite"/>
    </source>
</evidence>
<proteinExistence type="inferred from homology"/>
<keyword evidence="3" id="KW-0413">Isomerase</keyword>
<accession>A0A2D2LUQ6</accession>
<comment type="subunit">
    <text evidence="3">Heterotrimer of RecB, RecC and RecD. All subunits contribute to DNA-binding.</text>
</comment>
<feature type="binding site" evidence="3">
    <location>
        <begin position="207"/>
        <end position="214"/>
    </location>
    <ligand>
        <name>ATP</name>
        <dbReference type="ChEBI" id="CHEBI:30616"/>
    </ligand>
</feature>
<dbReference type="Gene3D" id="3.40.50.300">
    <property type="entry name" value="P-loop containing nucleotide triphosphate hydrolases"/>
    <property type="match status" value="2"/>
</dbReference>
<evidence type="ECO:0000256" key="3">
    <source>
        <dbReference type="HAMAP-Rule" id="MF_01487"/>
    </source>
</evidence>
<keyword evidence="2 3" id="KW-0067">ATP-binding</keyword>
<organism evidence="6 7">
    <name type="scientific">Faucicola osloensis</name>
    <name type="common">Moraxella osloensis</name>
    <dbReference type="NCBI Taxonomy" id="34062"/>
    <lineage>
        <taxon>Bacteria</taxon>
        <taxon>Pseudomonadati</taxon>
        <taxon>Pseudomonadota</taxon>
        <taxon>Gammaproteobacteria</taxon>
        <taxon>Moraxellales</taxon>
        <taxon>Moraxellaceae</taxon>
        <taxon>Faucicola</taxon>
    </lineage>
</organism>
<keyword evidence="3" id="KW-0378">Hydrolase</keyword>
<dbReference type="NCBIfam" id="TIGR01447">
    <property type="entry name" value="recD"/>
    <property type="match status" value="1"/>
</dbReference>
<evidence type="ECO:0000256" key="2">
    <source>
        <dbReference type="ARBA" id="ARBA00022840"/>
    </source>
</evidence>
<evidence type="ECO:0000313" key="6">
    <source>
        <dbReference type="EMBL" id="ATR78752.1"/>
    </source>
</evidence>
<keyword evidence="3" id="KW-0347">Helicase</keyword>
<keyword evidence="3" id="KW-0269">Exonuclease</keyword>
<dbReference type="CDD" id="cd18809">
    <property type="entry name" value="SF1_C_RecD"/>
    <property type="match status" value="1"/>
</dbReference>
<dbReference type="PANTHER" id="PTHR43788">
    <property type="entry name" value="DNA2/NAM7 HELICASE FAMILY MEMBER"/>
    <property type="match status" value="1"/>
</dbReference>
<dbReference type="GO" id="GO:0016887">
    <property type="term" value="F:ATP hydrolysis activity"/>
    <property type="evidence" value="ECO:0007669"/>
    <property type="project" value="RHEA"/>
</dbReference>
<dbReference type="STRING" id="34062.AXE82_01605"/>
<dbReference type="GO" id="GO:0000724">
    <property type="term" value="P:double-strand break repair via homologous recombination"/>
    <property type="evidence" value="ECO:0007669"/>
    <property type="project" value="UniProtKB-UniRule"/>
</dbReference>
<feature type="domain" description="UvrD-like helicase C-terminal" evidence="5">
    <location>
        <begin position="580"/>
        <end position="627"/>
    </location>
</feature>
<dbReference type="GO" id="GO:0003677">
    <property type="term" value="F:DNA binding"/>
    <property type="evidence" value="ECO:0007669"/>
    <property type="project" value="UniProtKB-UniRule"/>
</dbReference>
<evidence type="ECO:0000256" key="1">
    <source>
        <dbReference type="ARBA" id="ARBA00022741"/>
    </source>
</evidence>
<name>A0A2D2LUQ6_FAUOS</name>
<gene>
    <name evidence="3 6" type="primary">recD</name>
    <name evidence="6" type="ORF">NP7_05480</name>
</gene>
<feature type="region of interest" description="Disordered" evidence="4">
    <location>
        <begin position="34"/>
        <end position="57"/>
    </location>
</feature>
<reference evidence="7" key="1">
    <citation type="submission" date="2017-11" db="EMBL/GenBank/DDBJ databases">
        <title>Complete genome sequence of Moraxella osloensis NP7 isolated from human skin.</title>
        <authorList>
            <person name="Lee K."/>
            <person name="Lim J.Y."/>
            <person name="Hwang I."/>
        </authorList>
    </citation>
    <scope>NUCLEOTIDE SEQUENCE [LARGE SCALE GENOMIC DNA]</scope>
    <source>
        <strain evidence="7">NP7</strain>
    </source>
</reference>